<evidence type="ECO:0000256" key="1">
    <source>
        <dbReference type="ARBA" id="ARBA00007430"/>
    </source>
</evidence>
<dbReference type="CDD" id="cd05237">
    <property type="entry name" value="UDP_invert_4-6DH_SDR_e"/>
    <property type="match status" value="1"/>
</dbReference>
<keyword evidence="2" id="KW-0472">Membrane</keyword>
<evidence type="ECO:0000259" key="3">
    <source>
        <dbReference type="Pfam" id="PF02719"/>
    </source>
</evidence>
<feature type="transmembrane region" description="Helical" evidence="2">
    <location>
        <begin position="12"/>
        <end position="32"/>
    </location>
</feature>
<proteinExistence type="inferred from homology"/>
<dbReference type="SUPFAM" id="SSF51735">
    <property type="entry name" value="NAD(P)-binding Rossmann-fold domains"/>
    <property type="match status" value="2"/>
</dbReference>
<dbReference type="Pfam" id="PF02719">
    <property type="entry name" value="Polysacc_synt_2"/>
    <property type="match status" value="1"/>
</dbReference>
<dbReference type="AlphaFoldDB" id="A0A934N6A1"/>
<dbReference type="EMBL" id="JAEKNS010000130">
    <property type="protein sequence ID" value="MBJ7595683.1"/>
    <property type="molecule type" value="Genomic_DNA"/>
</dbReference>
<protein>
    <submittedName>
        <fullName evidence="4">Polysaccharide biosynthesis protein</fullName>
    </submittedName>
</protein>
<dbReference type="InterPro" id="IPR003869">
    <property type="entry name" value="Polysac_CapD-like"/>
</dbReference>
<feature type="transmembrane region" description="Helical" evidence="2">
    <location>
        <begin position="136"/>
        <end position="156"/>
    </location>
</feature>
<reference evidence="4 5" key="1">
    <citation type="submission" date="2020-10" db="EMBL/GenBank/DDBJ databases">
        <title>Ca. Dormibacterota MAGs.</title>
        <authorList>
            <person name="Montgomery K."/>
        </authorList>
    </citation>
    <scope>NUCLEOTIDE SEQUENCE [LARGE SCALE GENOMIC DNA]</scope>
    <source>
        <strain evidence="4">SC8812_S17_18</strain>
    </source>
</reference>
<feature type="transmembrane region" description="Helical" evidence="2">
    <location>
        <begin position="104"/>
        <end position="124"/>
    </location>
</feature>
<feature type="transmembrane region" description="Helical" evidence="2">
    <location>
        <begin position="77"/>
        <end position="97"/>
    </location>
</feature>
<dbReference type="Pfam" id="PF13727">
    <property type="entry name" value="CoA_binding_3"/>
    <property type="match status" value="1"/>
</dbReference>
<keyword evidence="2" id="KW-1133">Transmembrane helix</keyword>
<dbReference type="Proteomes" id="UP000606991">
    <property type="component" value="Unassembled WGS sequence"/>
</dbReference>
<organism evidence="4 5">
    <name type="scientific">Candidatus Aeolococcus gillhamiae</name>
    <dbReference type="NCBI Taxonomy" id="3127015"/>
    <lineage>
        <taxon>Bacteria</taxon>
        <taxon>Bacillati</taxon>
        <taxon>Candidatus Dormiibacterota</taxon>
        <taxon>Candidatus Dormibacteria</taxon>
        <taxon>Candidatus Aeolococcales</taxon>
        <taxon>Candidatus Aeolococcaceae</taxon>
        <taxon>Candidatus Aeolococcus</taxon>
    </lineage>
</organism>
<evidence type="ECO:0000313" key="4">
    <source>
        <dbReference type="EMBL" id="MBJ7595683.1"/>
    </source>
</evidence>
<dbReference type="InterPro" id="IPR051203">
    <property type="entry name" value="Polysaccharide_Synthase-Rel"/>
</dbReference>
<gene>
    <name evidence="4" type="ORF">JF886_12640</name>
</gene>
<keyword evidence="2" id="KW-0812">Transmembrane</keyword>
<comment type="similarity">
    <text evidence="1">Belongs to the polysaccharide synthase family.</text>
</comment>
<sequence>MASGLSIHAPTWLVEIVILEAAFAAAFLVRYGGRIPAGYTGRRAVLSAALIAAAYTASVLFYRTYRIVWRFASVWDVVQLAITVTTAVLLIALVEFLPFRTDRPLPLSALLIGGALGYLALGHIKLLPRLRKSVSWGAWGQPLVIFGAGLAGVALVRQLETERAGFRPVAFLDDDRRKVGRDIAGIPVLGDRSALATTMKRTSAQNLALALPSAPRETIRTLIRAGGHVGARVLVVPSVHAMLADPTGRIALRDVAIEDLMGRPEVTVDMGALRATFEGKRILITGAAGSIGSELVRQVRALGPAVVTMLDNNESGLTDLRDALGPAGSQLVLRVASVHDEVGIQRAFREMRPEVVIHAAALKHVDLVEEQPHEAVRVNVSGTWICACTAEEVGAETFVLISSDKATDPVGVLGWSKRLGEHIVSALRDSPTLFTAVRFGNVIGSRGSVLPRFELQIKKGGPLTVTHPDVHRFFMSVDEAVRLVLQGAAIAERGTTYVLDMGEDVRIVTLATRLAQLHGLRVPEDIQIVFTGLRPGERLREELVGTAEVLAPTSHAKVSAVTGVETYQRHEIAQLVQELAVISQSSNVDHLRGRLRQAANKEFVPSAHPHPVVG</sequence>
<comment type="caution">
    <text evidence="4">The sequence shown here is derived from an EMBL/GenBank/DDBJ whole genome shotgun (WGS) entry which is preliminary data.</text>
</comment>
<evidence type="ECO:0000256" key="2">
    <source>
        <dbReference type="SAM" id="Phobius"/>
    </source>
</evidence>
<accession>A0A934N6A1</accession>
<dbReference type="PANTHER" id="PTHR43318:SF1">
    <property type="entry name" value="POLYSACCHARIDE BIOSYNTHESIS PROTEIN EPSC-RELATED"/>
    <property type="match status" value="1"/>
</dbReference>
<name>A0A934N6A1_9BACT</name>
<evidence type="ECO:0000313" key="5">
    <source>
        <dbReference type="Proteomes" id="UP000606991"/>
    </source>
</evidence>
<feature type="transmembrane region" description="Helical" evidence="2">
    <location>
        <begin position="44"/>
        <end position="65"/>
    </location>
</feature>
<dbReference type="RefSeq" id="WP_337313014.1">
    <property type="nucleotide sequence ID" value="NZ_JAEKNS010000130.1"/>
</dbReference>
<feature type="domain" description="Polysaccharide biosynthesis protein CapD-like" evidence="3">
    <location>
        <begin position="282"/>
        <end position="561"/>
    </location>
</feature>
<dbReference type="InterPro" id="IPR036291">
    <property type="entry name" value="NAD(P)-bd_dom_sf"/>
</dbReference>
<dbReference type="PANTHER" id="PTHR43318">
    <property type="entry name" value="UDP-N-ACETYLGLUCOSAMINE 4,6-DEHYDRATASE"/>
    <property type="match status" value="1"/>
</dbReference>
<dbReference type="Gene3D" id="3.40.50.720">
    <property type="entry name" value="NAD(P)-binding Rossmann-like Domain"/>
    <property type="match status" value="2"/>
</dbReference>